<feature type="compositionally biased region" description="Basic and acidic residues" evidence="1">
    <location>
        <begin position="25"/>
        <end position="35"/>
    </location>
</feature>
<evidence type="ECO:0000313" key="3">
    <source>
        <dbReference type="Proteomes" id="UP000192527"/>
    </source>
</evidence>
<dbReference type="OrthoDB" id="2964917at2"/>
<dbReference type="EMBL" id="CP020772">
    <property type="protein sequence ID" value="ARI76943.1"/>
    <property type="molecule type" value="Genomic_DNA"/>
</dbReference>
<dbReference type="AlphaFoldDB" id="A0A1W5ZUJ6"/>
<dbReference type="InterPro" id="IPR019076">
    <property type="entry name" value="Spore_lipoprot_YhcN/YlaJ-like"/>
</dbReference>
<evidence type="ECO:0000313" key="2">
    <source>
        <dbReference type="EMBL" id="ARI76943.1"/>
    </source>
</evidence>
<proteinExistence type="predicted"/>
<dbReference type="KEGG" id="hmn:HM131_08850"/>
<dbReference type="RefSeq" id="WP_085029417.1">
    <property type="nucleotide sequence ID" value="NZ_CP020772.1"/>
</dbReference>
<organism evidence="2 3">
    <name type="scientific">Halobacillus mangrovi</name>
    <dbReference type="NCBI Taxonomy" id="402384"/>
    <lineage>
        <taxon>Bacteria</taxon>
        <taxon>Bacillati</taxon>
        <taxon>Bacillota</taxon>
        <taxon>Bacilli</taxon>
        <taxon>Bacillales</taxon>
        <taxon>Bacillaceae</taxon>
        <taxon>Halobacillus</taxon>
    </lineage>
</organism>
<name>A0A1W5ZUJ6_9BACI</name>
<reference evidence="2 3" key="1">
    <citation type="submission" date="2017-04" db="EMBL/GenBank/DDBJ databases">
        <title>The whole genome sequencing and assembly of Halobacillus mangrovi strain.</title>
        <authorList>
            <person name="Lee S.-J."/>
            <person name="Park M.-K."/>
            <person name="Kim J.-Y."/>
            <person name="Lee Y.-J."/>
            <person name="Yi H."/>
            <person name="Bahn Y.-S."/>
            <person name="Kim J.F."/>
            <person name="Lee D.-W."/>
        </authorList>
    </citation>
    <scope>NUCLEOTIDE SEQUENCE [LARGE SCALE GENOMIC DNA]</scope>
    <source>
        <strain evidence="2 3">KTB 131</strain>
    </source>
</reference>
<protein>
    <recommendedName>
        <fullName evidence="4">Sporulation protein</fullName>
    </recommendedName>
</protein>
<evidence type="ECO:0008006" key="4">
    <source>
        <dbReference type="Google" id="ProtNLM"/>
    </source>
</evidence>
<dbReference type="STRING" id="402384.HM131_08850"/>
<gene>
    <name evidence="2" type="ORF">HM131_08850</name>
</gene>
<sequence>MWRILLIMVLVGPLVACNGEQEAADQNRDQDKSQEESFYEPLEYSSDKAIERRGKIPTGKDSYFKRTAEDEFRNSKYGQTNRSHDNVFNDEEAMAIMEKVNELEEVTLTQAYSTDDHVYVAVMVNPYDRRDQSVTEKVQAKVKEITDKPISIYTNNNNWDHMKDMNARLKASKAPDDLKKRIKDFFNQNR</sequence>
<dbReference type="Pfam" id="PF09580">
    <property type="entry name" value="Spore_YhcN_YlaJ"/>
    <property type="match status" value="1"/>
</dbReference>
<accession>A0A1W5ZUJ6</accession>
<dbReference type="Proteomes" id="UP000192527">
    <property type="component" value="Chromosome"/>
</dbReference>
<feature type="region of interest" description="Disordered" evidence="1">
    <location>
        <begin position="22"/>
        <end position="44"/>
    </location>
</feature>
<keyword evidence="3" id="KW-1185">Reference proteome</keyword>
<evidence type="ECO:0000256" key="1">
    <source>
        <dbReference type="SAM" id="MobiDB-lite"/>
    </source>
</evidence>